<name>A0ABP6MZP7_9ACTN</name>
<organism evidence="3 4">
    <name type="scientific">Streptomyces rectiviolaceus</name>
    <dbReference type="NCBI Taxonomy" id="332591"/>
    <lineage>
        <taxon>Bacteria</taxon>
        <taxon>Bacillati</taxon>
        <taxon>Actinomycetota</taxon>
        <taxon>Actinomycetes</taxon>
        <taxon>Kitasatosporales</taxon>
        <taxon>Streptomycetaceae</taxon>
        <taxon>Streptomyces</taxon>
    </lineage>
</organism>
<dbReference type="InterPro" id="IPR025736">
    <property type="entry name" value="PucR_C-HTH_dom"/>
</dbReference>
<keyword evidence="4" id="KW-1185">Reference proteome</keyword>
<accession>A0ABP6MZP7</accession>
<dbReference type="Pfam" id="PF13556">
    <property type="entry name" value="HTH_30"/>
    <property type="match status" value="1"/>
</dbReference>
<evidence type="ECO:0000313" key="4">
    <source>
        <dbReference type="Proteomes" id="UP001501637"/>
    </source>
</evidence>
<dbReference type="InterPro" id="IPR042070">
    <property type="entry name" value="PucR_C-HTH_sf"/>
</dbReference>
<dbReference type="Proteomes" id="UP001501637">
    <property type="component" value="Unassembled WGS sequence"/>
</dbReference>
<sequence>MPHVLRSRVGPLHEVPAITPLAPGSRSLLDAEAVAVLHRAARALLRDLAGMTDRLVAELREQEPAYRADIEARPTEVWQEVHRSLRYSVTSLLQPAQTREAAHRTSMQIAGVRAERGLPLDALLHAFRLGGAMVWQGLVEEVSRGNPDDMGLLIHVATDVWNFVDEHCGVVADAYRRTERRMAWQHENRLRLLTASLLDGSARLTDLPTAADVLGLPEDGWYAVIALAGEDSRLTLPAGTRTLRHCAPGVQYALVQVGGDDGGPAAELSALGAGLALPAGARAGIGSPVEGLAAVPHARRLADTALRACPRSGGTVLLDERLPDALVVSSPELAEALAERVLGPLCSLDPADRDLLLDTLVVWMETDGSAQRAGTRLYCHRNTVLNRLRRVEQLTGRSLTRVGDLVEISLALGARRLLGG</sequence>
<dbReference type="EMBL" id="BAAAUG010000126">
    <property type="protein sequence ID" value="GAA3131708.1"/>
    <property type="molecule type" value="Genomic_DNA"/>
</dbReference>
<proteinExistence type="predicted"/>
<feature type="domain" description="PucR C-terminal helix-turn-helix" evidence="1">
    <location>
        <begin position="356"/>
        <end position="412"/>
    </location>
</feature>
<dbReference type="RefSeq" id="WP_344526250.1">
    <property type="nucleotide sequence ID" value="NZ_BAAAUG010000126.1"/>
</dbReference>
<protein>
    <submittedName>
        <fullName evidence="3">Helix-turn-helix domain-containing protein</fullName>
    </submittedName>
</protein>
<dbReference type="InterPro" id="IPR025751">
    <property type="entry name" value="RsbRD_N_dom"/>
</dbReference>
<feature type="domain" description="RsbT co-antagonist protein RsbRD N-terminal" evidence="2">
    <location>
        <begin position="50"/>
        <end position="189"/>
    </location>
</feature>
<dbReference type="InterPro" id="IPR051448">
    <property type="entry name" value="CdaR-like_regulators"/>
</dbReference>
<gene>
    <name evidence="3" type="ORF">GCM10010449_60910</name>
</gene>
<evidence type="ECO:0000259" key="2">
    <source>
        <dbReference type="Pfam" id="PF14361"/>
    </source>
</evidence>
<dbReference type="PANTHER" id="PTHR33744">
    <property type="entry name" value="CARBOHYDRATE DIACID REGULATOR"/>
    <property type="match status" value="1"/>
</dbReference>
<dbReference type="PANTHER" id="PTHR33744:SF1">
    <property type="entry name" value="DNA-BINDING TRANSCRIPTIONAL ACTIVATOR ADER"/>
    <property type="match status" value="1"/>
</dbReference>
<comment type="caution">
    <text evidence="3">The sequence shown here is derived from an EMBL/GenBank/DDBJ whole genome shotgun (WGS) entry which is preliminary data.</text>
</comment>
<dbReference type="Pfam" id="PF14361">
    <property type="entry name" value="RsbRD_N"/>
    <property type="match status" value="1"/>
</dbReference>
<evidence type="ECO:0000313" key="3">
    <source>
        <dbReference type="EMBL" id="GAA3131708.1"/>
    </source>
</evidence>
<reference evidence="4" key="1">
    <citation type="journal article" date="2019" name="Int. J. Syst. Evol. Microbiol.">
        <title>The Global Catalogue of Microorganisms (GCM) 10K type strain sequencing project: providing services to taxonomists for standard genome sequencing and annotation.</title>
        <authorList>
            <consortium name="The Broad Institute Genomics Platform"/>
            <consortium name="The Broad Institute Genome Sequencing Center for Infectious Disease"/>
            <person name="Wu L."/>
            <person name="Ma J."/>
        </authorList>
    </citation>
    <scope>NUCLEOTIDE SEQUENCE [LARGE SCALE GENOMIC DNA]</scope>
    <source>
        <strain evidence="4">JCM 9092</strain>
    </source>
</reference>
<evidence type="ECO:0000259" key="1">
    <source>
        <dbReference type="Pfam" id="PF13556"/>
    </source>
</evidence>
<dbReference type="Gene3D" id="1.10.10.2840">
    <property type="entry name" value="PucR C-terminal helix-turn-helix domain"/>
    <property type="match status" value="1"/>
</dbReference>